<dbReference type="PATRIC" id="fig|946077.3.peg.15"/>
<organism evidence="1 2">
    <name type="scientific">Imtechella halotolerans K1</name>
    <dbReference type="NCBI Taxonomy" id="946077"/>
    <lineage>
        <taxon>Bacteria</taxon>
        <taxon>Pseudomonadati</taxon>
        <taxon>Bacteroidota</taxon>
        <taxon>Flavobacteriia</taxon>
        <taxon>Flavobacteriales</taxon>
        <taxon>Flavobacteriaceae</taxon>
        <taxon>Imtechella</taxon>
    </lineage>
</organism>
<dbReference type="EMBL" id="AJJU01000002">
    <property type="protein sequence ID" value="EID76372.1"/>
    <property type="molecule type" value="Genomic_DNA"/>
</dbReference>
<comment type="caution">
    <text evidence="1">The sequence shown here is derived from an EMBL/GenBank/DDBJ whole genome shotgun (WGS) entry which is preliminary data.</text>
</comment>
<dbReference type="AlphaFoldDB" id="I0WJ06"/>
<evidence type="ECO:0000313" key="2">
    <source>
        <dbReference type="Proteomes" id="UP000005938"/>
    </source>
</evidence>
<sequence length="332" mass="38199">MLLNAVWLTAQNKKLRTNRQYVVTSSLDVKVDTTLVVQTFKRIEREQSKWRKYNRLGINLNEVAFVNWNAGGNNSVSALANASFRRRYVARTFFWNNELLIRYGINAQEGQEIRKTDDALIFNSTFGHRKSQFSNWYFSSKLNFLSQFSNGYNYPNRDVPKSRFMAPGYLFLGAGTEYAPRKEDFSLYISPITLKSTFVLDQRLANNGAFGVDKAIYDSEGNIIKEGKNHVGELGILISSTWQKEIYKNMHFSNRVSLYTDYLNSFGNVDVDWEMNLNLVVNSYVRANIGAHIKYDDDVKFKEGLDPLGNTYRYGSRIQLKQVLGVGVTYAF</sequence>
<gene>
    <name evidence="1" type="ORF">W5A_00075</name>
</gene>
<accession>I0WJ06</accession>
<proteinExistence type="predicted"/>
<protein>
    <recommendedName>
        <fullName evidence="3">DUF3078 domain-containing protein</fullName>
    </recommendedName>
</protein>
<dbReference type="Pfam" id="PF11276">
    <property type="entry name" value="DUF3078"/>
    <property type="match status" value="1"/>
</dbReference>
<dbReference type="eggNOG" id="COG3137">
    <property type="taxonomic scope" value="Bacteria"/>
</dbReference>
<dbReference type="STRING" id="946077.W5A_00075"/>
<dbReference type="Proteomes" id="UP000005938">
    <property type="component" value="Unassembled WGS sequence"/>
</dbReference>
<dbReference type="InterPro" id="IPR021428">
    <property type="entry name" value="DUF3078"/>
</dbReference>
<name>I0WJ06_9FLAO</name>
<evidence type="ECO:0000313" key="1">
    <source>
        <dbReference type="EMBL" id="EID76372.1"/>
    </source>
</evidence>
<evidence type="ECO:0008006" key="3">
    <source>
        <dbReference type="Google" id="ProtNLM"/>
    </source>
</evidence>
<keyword evidence="2" id="KW-1185">Reference proteome</keyword>
<reference evidence="1 2" key="1">
    <citation type="journal article" date="2012" name="J. Bacteriol.">
        <title>Genome Sequence of the Halotolerant Bacterium Imtechella halotolerans K1T.</title>
        <authorList>
            <person name="Kumar S."/>
            <person name="Vikram S."/>
            <person name="Subramanian S."/>
            <person name="Raghava G.P."/>
            <person name="Pinnaka A.K."/>
        </authorList>
    </citation>
    <scope>NUCLEOTIDE SEQUENCE [LARGE SCALE GENOMIC DNA]</scope>
    <source>
        <strain evidence="1 2">K1</strain>
    </source>
</reference>